<proteinExistence type="predicted"/>
<dbReference type="Proteomes" id="UP001346869">
    <property type="component" value="Unassembled WGS sequence"/>
</dbReference>
<protein>
    <submittedName>
        <fullName evidence="2">Uncharacterized protein</fullName>
    </submittedName>
</protein>
<evidence type="ECO:0000256" key="1">
    <source>
        <dbReference type="SAM" id="MobiDB-lite"/>
    </source>
</evidence>
<gene>
    <name evidence="2" type="ORF">PBY51_009866</name>
</gene>
<accession>A0AAN7XRV6</accession>
<keyword evidence="3" id="KW-1185">Reference proteome</keyword>
<organism evidence="2 3">
    <name type="scientific">Eleginops maclovinus</name>
    <name type="common">Patagonian blennie</name>
    <name type="synonym">Eleginus maclovinus</name>
    <dbReference type="NCBI Taxonomy" id="56733"/>
    <lineage>
        <taxon>Eukaryota</taxon>
        <taxon>Metazoa</taxon>
        <taxon>Chordata</taxon>
        <taxon>Craniata</taxon>
        <taxon>Vertebrata</taxon>
        <taxon>Euteleostomi</taxon>
        <taxon>Actinopterygii</taxon>
        <taxon>Neopterygii</taxon>
        <taxon>Teleostei</taxon>
        <taxon>Neoteleostei</taxon>
        <taxon>Acanthomorphata</taxon>
        <taxon>Eupercaria</taxon>
        <taxon>Perciformes</taxon>
        <taxon>Notothenioidei</taxon>
        <taxon>Eleginopidae</taxon>
        <taxon>Eleginops</taxon>
    </lineage>
</organism>
<reference evidence="2 3" key="2">
    <citation type="journal article" date="2023" name="Mol. Biol. Evol.">
        <title>Genomics of Secondarily Temperate Adaptation in the Only Non-Antarctic Icefish.</title>
        <authorList>
            <person name="Rivera-Colon A.G."/>
            <person name="Rayamajhi N."/>
            <person name="Minhas B.F."/>
            <person name="Madrigal G."/>
            <person name="Bilyk K.T."/>
            <person name="Yoon V."/>
            <person name="Hune M."/>
            <person name="Gregory S."/>
            <person name="Cheng C.H.C."/>
            <person name="Catchen J.M."/>
        </authorList>
    </citation>
    <scope>NUCLEOTIDE SEQUENCE [LARGE SCALE GENOMIC DNA]</scope>
    <source>
        <strain evidence="2">JMC-PN-2008</strain>
    </source>
</reference>
<dbReference type="EMBL" id="JAUZQC010000007">
    <property type="protein sequence ID" value="KAK5868891.1"/>
    <property type="molecule type" value="Genomic_DNA"/>
</dbReference>
<feature type="region of interest" description="Disordered" evidence="1">
    <location>
        <begin position="1"/>
        <end position="70"/>
    </location>
</feature>
<name>A0AAN7XRV6_ELEMC</name>
<sequence length="70" mass="7657">MLDVQHSISGALLPVMPRPDTSATPNSNSCHRDSKARRRQRALTGEGVEREGGEEEGQPWSCGRIVEGQQ</sequence>
<comment type="caution">
    <text evidence="2">The sequence shown here is derived from an EMBL/GenBank/DDBJ whole genome shotgun (WGS) entry which is preliminary data.</text>
</comment>
<evidence type="ECO:0000313" key="3">
    <source>
        <dbReference type="Proteomes" id="UP001346869"/>
    </source>
</evidence>
<reference evidence="2 3" key="1">
    <citation type="journal article" date="2023" name="Genes (Basel)">
        <title>Chromosome-Level Genome Assembly and Circadian Gene Repertoire of the Patagonia Blennie Eleginops maclovinus-The Closest Ancestral Proxy of Antarctic Cryonotothenioids.</title>
        <authorList>
            <person name="Cheng C.C."/>
            <person name="Rivera-Colon A.G."/>
            <person name="Minhas B.F."/>
            <person name="Wilson L."/>
            <person name="Rayamajhi N."/>
            <person name="Vargas-Chacoff L."/>
            <person name="Catchen J.M."/>
        </authorList>
    </citation>
    <scope>NUCLEOTIDE SEQUENCE [LARGE SCALE GENOMIC DNA]</scope>
    <source>
        <strain evidence="2">JMC-PN-2008</strain>
    </source>
</reference>
<dbReference type="AlphaFoldDB" id="A0AAN7XRV6"/>
<evidence type="ECO:0000313" key="2">
    <source>
        <dbReference type="EMBL" id="KAK5868891.1"/>
    </source>
</evidence>